<keyword evidence="6" id="KW-0482">Metalloprotease</keyword>
<protein>
    <submittedName>
        <fullName evidence="10">Nardilysin</fullName>
    </submittedName>
</protein>
<evidence type="ECO:0000259" key="9">
    <source>
        <dbReference type="Pfam" id="PF16187"/>
    </source>
</evidence>
<name>A0A195F045_9HYME</name>
<dbReference type="Pfam" id="PF05193">
    <property type="entry name" value="Peptidase_M16_C"/>
    <property type="match status" value="2"/>
</dbReference>
<dbReference type="Proteomes" id="UP000078541">
    <property type="component" value="Unassembled WGS sequence"/>
</dbReference>
<evidence type="ECO:0000313" key="11">
    <source>
        <dbReference type="Proteomes" id="UP000078541"/>
    </source>
</evidence>
<dbReference type="InterPro" id="IPR050626">
    <property type="entry name" value="Peptidase_M16"/>
</dbReference>
<evidence type="ECO:0000256" key="3">
    <source>
        <dbReference type="ARBA" id="ARBA00022723"/>
    </source>
</evidence>
<dbReference type="GO" id="GO:0006508">
    <property type="term" value="P:proteolysis"/>
    <property type="evidence" value="ECO:0007669"/>
    <property type="project" value="UniProtKB-KW"/>
</dbReference>
<keyword evidence="11" id="KW-1185">Reference proteome</keyword>
<dbReference type="Gene3D" id="3.30.830.10">
    <property type="entry name" value="Metalloenzyme, LuxS/M16 peptidase-like"/>
    <property type="match status" value="8"/>
</dbReference>
<dbReference type="Pfam" id="PF16187">
    <property type="entry name" value="Peptidase_M16_M"/>
    <property type="match status" value="2"/>
</dbReference>
<dbReference type="Pfam" id="PF00675">
    <property type="entry name" value="Peptidase_M16"/>
    <property type="match status" value="1"/>
</dbReference>
<dbReference type="InterPro" id="IPR011249">
    <property type="entry name" value="Metalloenz_LuxS/M16"/>
</dbReference>
<feature type="domain" description="Peptidase M16 N-terminal" evidence="7">
    <location>
        <begin position="101"/>
        <end position="218"/>
    </location>
</feature>
<dbReference type="PANTHER" id="PTHR43690">
    <property type="entry name" value="NARDILYSIN"/>
    <property type="match status" value="1"/>
</dbReference>
<evidence type="ECO:0000256" key="2">
    <source>
        <dbReference type="ARBA" id="ARBA00022670"/>
    </source>
</evidence>
<evidence type="ECO:0000256" key="4">
    <source>
        <dbReference type="ARBA" id="ARBA00022801"/>
    </source>
</evidence>
<evidence type="ECO:0000256" key="6">
    <source>
        <dbReference type="ARBA" id="ARBA00023049"/>
    </source>
</evidence>
<dbReference type="EMBL" id="KQ981905">
    <property type="protein sequence ID" value="KYN33494.1"/>
    <property type="molecule type" value="Genomic_DNA"/>
</dbReference>
<keyword evidence="3" id="KW-0479">Metal-binding</keyword>
<keyword evidence="2" id="KW-0645">Protease</keyword>
<keyword evidence="5" id="KW-0862">Zinc</keyword>
<organism evidence="10 11">
    <name type="scientific">Trachymyrmex septentrionalis</name>
    <dbReference type="NCBI Taxonomy" id="34720"/>
    <lineage>
        <taxon>Eukaryota</taxon>
        <taxon>Metazoa</taxon>
        <taxon>Ecdysozoa</taxon>
        <taxon>Arthropoda</taxon>
        <taxon>Hexapoda</taxon>
        <taxon>Insecta</taxon>
        <taxon>Pterygota</taxon>
        <taxon>Neoptera</taxon>
        <taxon>Endopterygota</taxon>
        <taxon>Hymenoptera</taxon>
        <taxon>Apocrita</taxon>
        <taxon>Aculeata</taxon>
        <taxon>Formicoidea</taxon>
        <taxon>Formicidae</taxon>
        <taxon>Myrmicinae</taxon>
        <taxon>Trachymyrmex</taxon>
    </lineage>
</organism>
<keyword evidence="4" id="KW-0378">Hydrolase</keyword>
<dbReference type="GO" id="GO:0046872">
    <property type="term" value="F:metal ion binding"/>
    <property type="evidence" value="ECO:0007669"/>
    <property type="project" value="UniProtKB-KW"/>
</dbReference>
<gene>
    <name evidence="10" type="ORF">ALC56_12206</name>
</gene>
<dbReference type="InterPro" id="IPR011765">
    <property type="entry name" value="Pept_M16_N"/>
</dbReference>
<reference evidence="10 11" key="1">
    <citation type="submission" date="2016-03" db="EMBL/GenBank/DDBJ databases">
        <title>Trachymyrmex septentrionalis WGS genome.</title>
        <authorList>
            <person name="Nygaard S."/>
            <person name="Hu H."/>
            <person name="Boomsma J."/>
            <person name="Zhang G."/>
        </authorList>
    </citation>
    <scope>NUCLEOTIDE SEQUENCE [LARGE SCALE GENOMIC DNA]</scope>
    <source>
        <strain evidence="10">Tsep2-gDNA-1</strain>
        <tissue evidence="10">Whole body</tissue>
    </source>
</reference>
<sequence length="1648" mass="194357">MQEGENNRSCQVEYLETPVKLENDKKEYRAIRLPNGLEALLISDEISKTSFFQHQAMKNEMKKEIYDEFSKSEENIFRLINGLEILLISNAQAETCTSYSQDKNDEKKATCGLSVGVGTFSDPPEIPGIAIFFDYMLFKGIDQHSQKCNFQTFIENYGGCSNTIVDYEHTTFHFDIQEKILFQALCHLAQFCFKPLWNIDAFIHKSTELKEEFQRALNFIKHREDRLLSSFAETGHPANKFTMDHLVKLQNNKNINIKKLYEVLQKFAKRHYSAHRMKLVIQSGIPLNTLEDFILTSTYFKDVPTNWLPPDDFSKFKNNLFFATPAFRKMYKVNVPLKDREVFITWVIPPLLHLYKSKPHKYIFQIIQHEGQGSLISYLRKNMWSCINSMNTLQCKIKYYSTHSLIKLIVNLSCKGQQHLKKVLDAIFSFINLIKKEGPQKRFYDEFCKSEQMSFRFVDEENPVNYVKNLCIKMHLYPSCHYLTGNKLYFEYNPEDIQKCLNYLVPETANIMLFDENFADLELNEVEQWSNTKYTDIEIPKEWIKHWKSIKPLREFYLPYPNPFLPKDFTSIVVSTKVSKYLVKLYSNRISEVWYRADTKLSKCYFNLHLVSPLILQSSKYAVLMDMYCKILKFLLTDQLYPATTVGIDYKIIATEKGFVIKIYGFSEKIPLLLDIIAQHIRVYPTVTKNLFKTLKKHQIETYYNTFSKSWNLVEDMRLWILKYIHYTYLDKYAALYTTYFEDLQSFVHYFTKHLYVQCLVQGNMTKNTAYNTVWKFLRIIDCKPLYPNMMPDIRINQIKLDTTCWMSKSYKRLDFGEFPSPSVVRCYYQVGVMSIKLSLIIELIALIMKVPLFEKLMQEFGKQLDSTECFLKNDNGILGLYIVADIYTSKYLKTMQAEQYIDEFLELFNKILEGMSEEDLDRIKEKRKSSKPRTSYADNNLEREFERNWNEIMECKYMFDRCEKEELALKEIKINDLKECFAKYILDKSNIRKLSLHVTENDSEDVGEKNELQVTPKSYKNKMEQLFSSFALVDHPANKFPKDSFMTLYHSICDNILFEEIVKFRARHYSAHRITFVVQANLPLDTLENNVTKFSAEENNKEFDIMDKLMDLSRNMHFYPSRNYIIGSKLYFEYNTADIQKCLNYLTPETVNIILFYYNDCLKVGQWSEAEYTKIQISRECIEHWKSIKPLPNFHLPLLNIFLPSDFSLISIPAKVSKYPVKLFSKSTLELWYRPYSKICLPKCYMYFHFISSLGFLSLKNAVLMDMYCDILSFLLAEELYPAKAAGIDCEIGVTEKGITIKMYGFNEKMPLLLKIIAEYMAVHYLSSITEDLFEMIKIQRLMMYYNIFTNPVKLVSQVKLTILKLVHYSDVDKYAALLQINFKIFKDFVKSFTEHLYIQCLIQGNMTEDAAIGNVRQFLQTFKPNPLINNTLLQMRVTQIPLGTNYCKLEITNKSDSKLVVVTNYYQADVTSIKLSVLIELIIYMMEDLLHIVLDDENYLEFEYVICEIENVNGILGYFITICTQTDKYTIEYVDQSIEKCLTSFKNILNEISEEEFDNYKESIKKNWDTHDVNHEVARNWNEITKFEYMFDRFEKKKLALENIKVDEIRKWFEEHTLNGKSFRKLSIQMADTASQKKEDDKASSE</sequence>
<evidence type="ECO:0000256" key="1">
    <source>
        <dbReference type="ARBA" id="ARBA00007261"/>
    </source>
</evidence>
<dbReference type="InterPro" id="IPR007863">
    <property type="entry name" value="Peptidase_M16_C"/>
</dbReference>
<feature type="domain" description="Peptidase M16 C-terminal" evidence="8">
    <location>
        <begin position="261"/>
        <end position="441"/>
    </location>
</feature>
<dbReference type="STRING" id="34720.A0A195F045"/>
<accession>A0A195F045</accession>
<dbReference type="GO" id="GO:0008237">
    <property type="term" value="F:metallopeptidase activity"/>
    <property type="evidence" value="ECO:0007669"/>
    <property type="project" value="UniProtKB-KW"/>
</dbReference>
<evidence type="ECO:0000313" key="10">
    <source>
        <dbReference type="EMBL" id="KYN33494.1"/>
    </source>
</evidence>
<comment type="similarity">
    <text evidence="1">Belongs to the peptidase M16 family.</text>
</comment>
<dbReference type="PANTHER" id="PTHR43690:SF18">
    <property type="entry name" value="INSULIN-DEGRADING ENZYME-RELATED"/>
    <property type="match status" value="1"/>
</dbReference>
<dbReference type="InterPro" id="IPR032632">
    <property type="entry name" value="Peptidase_M16_M"/>
</dbReference>
<dbReference type="SUPFAM" id="SSF63411">
    <property type="entry name" value="LuxS/MPP-like metallohydrolase"/>
    <property type="match status" value="8"/>
</dbReference>
<dbReference type="FunFam" id="3.30.830.10:FF:000005">
    <property type="entry name" value="nardilysin isoform X1"/>
    <property type="match status" value="1"/>
</dbReference>
<evidence type="ECO:0000259" key="7">
    <source>
        <dbReference type="Pfam" id="PF00675"/>
    </source>
</evidence>
<evidence type="ECO:0000259" key="8">
    <source>
        <dbReference type="Pfam" id="PF05193"/>
    </source>
</evidence>
<feature type="domain" description="Peptidase M16 middle/third" evidence="9">
    <location>
        <begin position="1105"/>
        <end position="1378"/>
    </location>
</feature>
<feature type="domain" description="Peptidase M16 C-terminal" evidence="8">
    <location>
        <begin position="1383"/>
        <end position="1565"/>
    </location>
</feature>
<proteinExistence type="inferred from homology"/>
<feature type="domain" description="Peptidase M16 middle/third" evidence="9">
    <location>
        <begin position="455"/>
        <end position="735"/>
    </location>
</feature>
<evidence type="ECO:0000256" key="5">
    <source>
        <dbReference type="ARBA" id="ARBA00022833"/>
    </source>
</evidence>